<dbReference type="PANTHER" id="PTHR24177">
    <property type="entry name" value="CASKIN"/>
    <property type="match status" value="1"/>
</dbReference>
<feature type="domain" description="PGG" evidence="2">
    <location>
        <begin position="629"/>
        <end position="742"/>
    </location>
</feature>
<dbReference type="InterPro" id="IPR002110">
    <property type="entry name" value="Ankyrin_rpt"/>
</dbReference>
<dbReference type="SUPFAM" id="SSF48403">
    <property type="entry name" value="Ankyrin repeat"/>
    <property type="match status" value="1"/>
</dbReference>
<protein>
    <submittedName>
        <fullName evidence="4">Uncharacterized protein LOC107990316</fullName>
    </submittedName>
</protein>
<dbReference type="InterPro" id="IPR036770">
    <property type="entry name" value="Ankyrin_rpt-contain_sf"/>
</dbReference>
<feature type="transmembrane region" description="Helical" evidence="1">
    <location>
        <begin position="718"/>
        <end position="744"/>
    </location>
</feature>
<evidence type="ECO:0000256" key="1">
    <source>
        <dbReference type="SAM" id="Phobius"/>
    </source>
</evidence>
<dbReference type="RefSeq" id="XP_050935724.1">
    <property type="nucleotide sequence ID" value="XM_051079767.1"/>
</dbReference>
<keyword evidence="1" id="KW-1133">Transmembrane helix</keyword>
<feature type="transmembrane region" description="Helical" evidence="1">
    <location>
        <begin position="640"/>
        <end position="657"/>
    </location>
</feature>
<proteinExistence type="predicted"/>
<dbReference type="SMART" id="SM00248">
    <property type="entry name" value="ANK"/>
    <property type="match status" value="3"/>
</dbReference>
<keyword evidence="1" id="KW-0472">Membrane</keyword>
<evidence type="ECO:0000313" key="4">
    <source>
        <dbReference type="RefSeq" id="XP_050935724.1"/>
    </source>
</evidence>
<feature type="transmembrane region" description="Helical" evidence="1">
    <location>
        <begin position="678"/>
        <end position="698"/>
    </location>
</feature>
<sequence length="796" mass="89986">MVAKEAISYLWRNFLWKGSCGIKGSHLINWSTVTKPKEEGGLGISRLQVTNQALLSKWLWRYYSEPNSLWRRLIHIKYKGKHPGDLPSNISFSSSKAPWRSIINNIDWFKSNQGWDLNNGDQISFWYSNWSPEGCLSTAYPRLFAISIDKESSIKDVWNSYSNQWEITFRRKLNDRELSTWQKILENLPIPRTNRGPSKPTWIPDSKKFFSIASAKSSKTEEEDGFVREADRLRRAAIKGDWKTANSIISKYPSAVTLQEDCFITALHLATVCDQFSFVEKLLKLTSASDLAVKVEGLTVLTYVAASGVVRIAKLMVDKNCQLPNIINDDKNFPLLLAVVFKRKDMVSFLFGKTNFEALETSGQIKLLTFTLLADYYDVAFQILKLKPELAKERNAEGYTALHVLASKPSAISSSKELSSWKKHMNSWFNGIYNKALMQTLAHQIVDLLWNHVTEHLSLNEVADLIGSPTSMLFAAAEVGNVEFLLIIFRQDPQLVMHTVKDNKASIFHIAVQNRQESVFSLIYEIGGLKDVIAFMKDDKTDCNILHLAGMLAAPHHLSRVSGAALQMQRELLWFKEVEKIVYSYYTGEKCKGLPNLTGGETKLLDPADTLTPRQLFSRQHKQLLKDGEEWMKSTANSCMVVATLITTVVFAAAFTFPGGNNDKDGTPIFRQNQAFTVFIISDVAALVLSTTSILTFLSILTSRYAEEDFLMSLPGKLLFGLLTLFVSIACMAVAFSMTFFIAYDKTNAKLPLAIAAVTVVPIGCFCVFHFRLIVDILRSAYWSYFSFRKRNIKLF</sequence>
<dbReference type="Proteomes" id="UP001652600">
    <property type="component" value="Chromosome 12"/>
</dbReference>
<gene>
    <name evidence="4" type="primary">LOC107990316</name>
</gene>
<dbReference type="PANTHER" id="PTHR24177:SF292">
    <property type="entry name" value="ANKYRIN REPEAT FAMILY PROTEIN-RELATED"/>
    <property type="match status" value="1"/>
</dbReference>
<organism evidence="3 4">
    <name type="scientific">Cucumis melo</name>
    <name type="common">Muskmelon</name>
    <dbReference type="NCBI Taxonomy" id="3656"/>
    <lineage>
        <taxon>Eukaryota</taxon>
        <taxon>Viridiplantae</taxon>
        <taxon>Streptophyta</taxon>
        <taxon>Embryophyta</taxon>
        <taxon>Tracheophyta</taxon>
        <taxon>Spermatophyta</taxon>
        <taxon>Magnoliopsida</taxon>
        <taxon>eudicotyledons</taxon>
        <taxon>Gunneridae</taxon>
        <taxon>Pentapetalae</taxon>
        <taxon>rosids</taxon>
        <taxon>fabids</taxon>
        <taxon>Cucurbitales</taxon>
        <taxon>Cucurbitaceae</taxon>
        <taxon>Benincaseae</taxon>
        <taxon>Cucumis</taxon>
    </lineage>
</organism>
<dbReference type="Pfam" id="PF12796">
    <property type="entry name" value="Ank_2"/>
    <property type="match status" value="1"/>
</dbReference>
<keyword evidence="1" id="KW-0812">Transmembrane</keyword>
<reference evidence="4" key="1">
    <citation type="submission" date="2025-08" db="UniProtKB">
        <authorList>
            <consortium name="RefSeq"/>
        </authorList>
    </citation>
    <scope>IDENTIFICATION</scope>
    <source>
        <tissue evidence="4">Stem</tissue>
    </source>
</reference>
<dbReference type="Gene3D" id="1.25.40.20">
    <property type="entry name" value="Ankyrin repeat-containing domain"/>
    <property type="match status" value="2"/>
</dbReference>
<evidence type="ECO:0000313" key="3">
    <source>
        <dbReference type="Proteomes" id="UP001652600"/>
    </source>
</evidence>
<keyword evidence="3" id="KW-1185">Reference proteome</keyword>
<dbReference type="InterPro" id="IPR026961">
    <property type="entry name" value="PGG_dom"/>
</dbReference>
<evidence type="ECO:0000259" key="2">
    <source>
        <dbReference type="Pfam" id="PF13962"/>
    </source>
</evidence>
<name>A0ABM3KD84_CUCME</name>
<dbReference type="Pfam" id="PF13962">
    <property type="entry name" value="PGG"/>
    <property type="match status" value="1"/>
</dbReference>
<dbReference type="GeneID" id="107990316"/>
<accession>A0ABM3KD84</accession>
<feature type="transmembrane region" description="Helical" evidence="1">
    <location>
        <begin position="751"/>
        <end position="775"/>
    </location>
</feature>